<dbReference type="GO" id="GO:0032259">
    <property type="term" value="P:methylation"/>
    <property type="evidence" value="ECO:0007669"/>
    <property type="project" value="UniProtKB-KW"/>
</dbReference>
<keyword evidence="1" id="KW-0489">Methyltransferase</keyword>
<accession>A0A7H8T5S4</accession>
<dbReference type="GO" id="GO:0008168">
    <property type="term" value="F:methyltransferase activity"/>
    <property type="evidence" value="ECO:0007669"/>
    <property type="project" value="UniProtKB-KW"/>
</dbReference>
<dbReference type="AlphaFoldDB" id="A0A7H8T5S4"/>
<reference evidence="1 2" key="1">
    <citation type="submission" date="2020-06" db="EMBL/GenBank/DDBJ databases">
        <title>Genome mining for natural products.</title>
        <authorList>
            <person name="Zhang B."/>
            <person name="Shi J."/>
            <person name="Ge H."/>
        </authorList>
    </citation>
    <scope>NUCLEOTIDE SEQUENCE [LARGE SCALE GENOMIC DNA]</scope>
    <source>
        <strain evidence="1 2">NA02069</strain>
    </source>
</reference>
<dbReference type="SUPFAM" id="SSF53335">
    <property type="entry name" value="S-adenosyl-L-methionine-dependent methyltransferases"/>
    <property type="match status" value="1"/>
</dbReference>
<dbReference type="EMBL" id="CP056041">
    <property type="protein sequence ID" value="QKZ18869.1"/>
    <property type="molecule type" value="Genomic_DNA"/>
</dbReference>
<evidence type="ECO:0000313" key="2">
    <source>
        <dbReference type="Proteomes" id="UP000509418"/>
    </source>
</evidence>
<organism evidence="1 2">
    <name type="scientific">Streptomyces chartreusis</name>
    <dbReference type="NCBI Taxonomy" id="1969"/>
    <lineage>
        <taxon>Bacteria</taxon>
        <taxon>Bacillati</taxon>
        <taxon>Actinomycetota</taxon>
        <taxon>Actinomycetes</taxon>
        <taxon>Kitasatosporales</taxon>
        <taxon>Streptomycetaceae</taxon>
        <taxon>Streptomyces</taxon>
    </lineage>
</organism>
<name>A0A7H8T5S4_STRCX</name>
<gene>
    <name evidence="1" type="ORF">HUT05_16770</name>
</gene>
<dbReference type="RefSeq" id="WP_176575603.1">
    <property type="nucleotide sequence ID" value="NZ_CBDRGH010000004.1"/>
</dbReference>
<keyword evidence="1" id="KW-0808">Transferase</keyword>
<protein>
    <submittedName>
        <fullName evidence="1">Methyltransferase domain-containing protein</fullName>
    </submittedName>
</protein>
<dbReference type="Proteomes" id="UP000509418">
    <property type="component" value="Chromosome"/>
</dbReference>
<dbReference type="Gene3D" id="3.40.50.150">
    <property type="entry name" value="Vaccinia Virus protein VP39"/>
    <property type="match status" value="1"/>
</dbReference>
<sequence length="356" mass="38566">MKESTLTRVRCPKDDCAPATLSLDAWDTATLGTGEKDVVEGLVPCESCGTVYPVVAGVLILVDDLAPYLKDHLGVMLNLPEHRPTPDMERWLTARAPGTVDARHVHRSMKLEDRYVNAFLGAHYDRHAVDGDTDELVATLLAASAPRDLWATATTLFDRVRPASALDVGSSVGGLSALLSQRGCRTLGIDTSFLSVLAARRALLSAPSGLASYRAYSEGDLHDERPLMIGADPRHADFVVGSGLNRTTGGPSDLTCAVNLIDLVPDPARLLDMLTAQTSADGGHVLITSPYGWSGVAKERRLGGAADESSASALRRAAGERGLKVVWEDDRVPWLWRDYSRFWRLYFVDVVLFART</sequence>
<dbReference type="Pfam" id="PF13489">
    <property type="entry name" value="Methyltransf_23"/>
    <property type="match status" value="1"/>
</dbReference>
<keyword evidence="2" id="KW-1185">Reference proteome</keyword>
<proteinExistence type="predicted"/>
<evidence type="ECO:0000313" key="1">
    <source>
        <dbReference type="EMBL" id="QKZ18869.1"/>
    </source>
</evidence>
<dbReference type="InterPro" id="IPR029063">
    <property type="entry name" value="SAM-dependent_MTases_sf"/>
</dbReference>
<dbReference type="PANTHER" id="PTHR45445">
    <property type="match status" value="1"/>
</dbReference>
<dbReference type="PANTHER" id="PTHR45445:SF2">
    <property type="entry name" value="METHYLTRANSFERASE TYPE 11 DOMAIN-CONTAINING PROTEIN"/>
    <property type="match status" value="1"/>
</dbReference>